<feature type="region of interest" description="Disordered" evidence="1">
    <location>
        <begin position="40"/>
        <end position="61"/>
    </location>
</feature>
<protein>
    <submittedName>
        <fullName evidence="2">Uncharacterized protein</fullName>
    </submittedName>
</protein>
<reference evidence="2 3" key="1">
    <citation type="submission" date="2018-11" db="EMBL/GenBank/DDBJ databases">
        <title>Whole genome sequence of Streptomyces paromomycinus NBRC 15454(T).</title>
        <authorList>
            <person name="Komaki H."/>
            <person name="Tamura T."/>
        </authorList>
    </citation>
    <scope>NUCLEOTIDE SEQUENCE [LARGE SCALE GENOMIC DNA]</scope>
    <source>
        <strain evidence="2 3">NBRC 15454</strain>
    </source>
</reference>
<dbReference type="AlphaFoldDB" id="A0A401WEY9"/>
<accession>A0A401WEY9</accession>
<evidence type="ECO:0000256" key="1">
    <source>
        <dbReference type="SAM" id="MobiDB-lite"/>
    </source>
</evidence>
<comment type="caution">
    <text evidence="2">The sequence shown here is derived from an EMBL/GenBank/DDBJ whole genome shotgun (WGS) entry which is preliminary data.</text>
</comment>
<evidence type="ECO:0000313" key="3">
    <source>
        <dbReference type="Proteomes" id="UP000286746"/>
    </source>
</evidence>
<evidence type="ECO:0000313" key="2">
    <source>
        <dbReference type="EMBL" id="GCD47887.1"/>
    </source>
</evidence>
<keyword evidence="3" id="KW-1185">Reference proteome</keyword>
<gene>
    <name evidence="2" type="ORF">GKJPGBOP_07681</name>
</gene>
<name>A0A401WEY9_STREY</name>
<sequence>MGYRVGVPEPGGGVQVEAVLEAAGPVRQAGRQCGLEFELGRRQDRAQAQFPRGPRHTGQEQ</sequence>
<organism evidence="2 3">
    <name type="scientific">Streptomyces paromomycinus</name>
    <name type="common">Streptomyces rimosus subsp. paromomycinus</name>
    <dbReference type="NCBI Taxonomy" id="92743"/>
    <lineage>
        <taxon>Bacteria</taxon>
        <taxon>Bacillati</taxon>
        <taxon>Actinomycetota</taxon>
        <taxon>Actinomycetes</taxon>
        <taxon>Kitasatosporales</taxon>
        <taxon>Streptomycetaceae</taxon>
        <taxon>Streptomyces</taxon>
    </lineage>
</organism>
<dbReference type="Proteomes" id="UP000286746">
    <property type="component" value="Unassembled WGS sequence"/>
</dbReference>
<proteinExistence type="predicted"/>
<dbReference type="EMBL" id="BHZD01000001">
    <property type="protein sequence ID" value="GCD47887.1"/>
    <property type="molecule type" value="Genomic_DNA"/>
</dbReference>